<dbReference type="Proteomes" id="UP000001307">
    <property type="component" value="Unassembled WGS sequence"/>
</dbReference>
<dbReference type="EMBL" id="FN653016">
    <property type="protein sequence ID" value="CBY06869.1"/>
    <property type="molecule type" value="Genomic_DNA"/>
</dbReference>
<evidence type="ECO:0000313" key="2">
    <source>
        <dbReference type="Proteomes" id="UP000001307"/>
    </source>
</evidence>
<reference evidence="1" key="1">
    <citation type="journal article" date="2010" name="Science">
        <title>Plasticity of animal genome architecture unmasked by rapid evolution of a pelagic tunicate.</title>
        <authorList>
            <person name="Denoeud F."/>
            <person name="Henriet S."/>
            <person name="Mungpakdee S."/>
            <person name="Aury J.M."/>
            <person name="Da Silva C."/>
            <person name="Brinkmann H."/>
            <person name="Mikhaleva J."/>
            <person name="Olsen L.C."/>
            <person name="Jubin C."/>
            <person name="Canestro C."/>
            <person name="Bouquet J.M."/>
            <person name="Danks G."/>
            <person name="Poulain J."/>
            <person name="Campsteijn C."/>
            <person name="Adamski M."/>
            <person name="Cross I."/>
            <person name="Yadetie F."/>
            <person name="Muffato M."/>
            <person name="Louis A."/>
            <person name="Butcher S."/>
            <person name="Tsagkogeorga G."/>
            <person name="Konrad A."/>
            <person name="Singh S."/>
            <person name="Jensen M.F."/>
            <person name="Cong E.H."/>
            <person name="Eikeseth-Otteraa H."/>
            <person name="Noel B."/>
            <person name="Anthouard V."/>
            <person name="Porcel B.M."/>
            <person name="Kachouri-Lafond R."/>
            <person name="Nishino A."/>
            <person name="Ugolini M."/>
            <person name="Chourrout P."/>
            <person name="Nishida H."/>
            <person name="Aasland R."/>
            <person name="Huzurbazar S."/>
            <person name="Westhof E."/>
            <person name="Delsuc F."/>
            <person name="Lehrach H."/>
            <person name="Reinhardt R."/>
            <person name="Weissenbach J."/>
            <person name="Roy S.W."/>
            <person name="Artiguenave F."/>
            <person name="Postlethwait J.H."/>
            <person name="Manak J.R."/>
            <person name="Thompson E.M."/>
            <person name="Jaillon O."/>
            <person name="Du Pasquier L."/>
            <person name="Boudinot P."/>
            <person name="Liberles D.A."/>
            <person name="Volff J.N."/>
            <person name="Philippe H."/>
            <person name="Lenhard B."/>
            <person name="Roest Crollius H."/>
            <person name="Wincker P."/>
            <person name="Chourrout D."/>
        </authorList>
    </citation>
    <scope>NUCLEOTIDE SEQUENCE [LARGE SCALE GENOMIC DNA]</scope>
</reference>
<dbReference type="InParanoid" id="E4WT66"/>
<organism evidence="1">
    <name type="scientific">Oikopleura dioica</name>
    <name type="common">Tunicate</name>
    <dbReference type="NCBI Taxonomy" id="34765"/>
    <lineage>
        <taxon>Eukaryota</taxon>
        <taxon>Metazoa</taxon>
        <taxon>Chordata</taxon>
        <taxon>Tunicata</taxon>
        <taxon>Appendicularia</taxon>
        <taxon>Copelata</taxon>
        <taxon>Oikopleuridae</taxon>
        <taxon>Oikopleura</taxon>
    </lineage>
</organism>
<name>E4WT66_OIKDI</name>
<dbReference type="AlphaFoldDB" id="E4WT66"/>
<gene>
    <name evidence="1" type="ORF">GSOID_T00005939001</name>
</gene>
<sequence>MTEIVRETLSEPVKEVSKESAGLLSKISVRDVLVFTFGVSVGWAMKHFRNKYLETKRKWLLRSLENTNEGLGKSGKDTYS</sequence>
<proteinExistence type="predicted"/>
<protein>
    <submittedName>
        <fullName evidence="1">Uncharacterized protein</fullName>
    </submittedName>
</protein>
<evidence type="ECO:0000313" key="1">
    <source>
        <dbReference type="EMBL" id="CBY06869.1"/>
    </source>
</evidence>
<keyword evidence="2" id="KW-1185">Reference proteome</keyword>
<accession>E4WT66</accession>
<dbReference type="OrthoDB" id="10090068at2759"/>